<sequence length="36" mass="4246">MSLAKGERVKKTQLSDLSMEEQKERNENQYTLLSME</sequence>
<evidence type="ECO:0000256" key="1">
    <source>
        <dbReference type="SAM" id="MobiDB-lite"/>
    </source>
</evidence>
<dbReference type="Proteomes" id="UP000295788">
    <property type="component" value="Unassembled WGS sequence"/>
</dbReference>
<proteinExistence type="predicted"/>
<keyword evidence="3" id="KW-1185">Reference proteome</keyword>
<name>A0A4R3KLC5_9BACI</name>
<organism evidence="2 3">
    <name type="scientific">Tepidibacillus fermentans</name>
    <dbReference type="NCBI Taxonomy" id="1281767"/>
    <lineage>
        <taxon>Bacteria</taxon>
        <taxon>Bacillati</taxon>
        <taxon>Bacillota</taxon>
        <taxon>Bacilli</taxon>
        <taxon>Bacillales</taxon>
        <taxon>Bacillaceae</taxon>
        <taxon>Tepidibacillus</taxon>
    </lineage>
</organism>
<comment type="caution">
    <text evidence="2">The sequence shown here is derived from an EMBL/GenBank/DDBJ whole genome shotgun (WGS) entry which is preliminary data.</text>
</comment>
<feature type="compositionally biased region" description="Basic and acidic residues" evidence="1">
    <location>
        <begin position="1"/>
        <end position="10"/>
    </location>
</feature>
<reference evidence="2 3" key="1">
    <citation type="submission" date="2019-03" db="EMBL/GenBank/DDBJ databases">
        <title>Genomic Encyclopedia of Type Strains, Phase IV (KMG-IV): sequencing the most valuable type-strain genomes for metagenomic binning, comparative biology and taxonomic classification.</title>
        <authorList>
            <person name="Goeker M."/>
        </authorList>
    </citation>
    <scope>NUCLEOTIDE SEQUENCE [LARGE SCALE GENOMIC DNA]</scope>
    <source>
        <strain evidence="2 3">DSM 23802</strain>
    </source>
</reference>
<dbReference type="AlphaFoldDB" id="A0A4R3KLC5"/>
<accession>A0A4R3KLC5</accession>
<protein>
    <submittedName>
        <fullName evidence="2">Uncharacterized protein</fullName>
    </submittedName>
</protein>
<dbReference type="EMBL" id="SMAB01000001">
    <property type="protein sequence ID" value="TCS84547.1"/>
    <property type="molecule type" value="Genomic_DNA"/>
</dbReference>
<gene>
    <name evidence="2" type="ORF">EDD72_101216</name>
</gene>
<evidence type="ECO:0000313" key="2">
    <source>
        <dbReference type="EMBL" id="TCS84547.1"/>
    </source>
</evidence>
<feature type="region of interest" description="Disordered" evidence="1">
    <location>
        <begin position="1"/>
        <end position="36"/>
    </location>
</feature>
<evidence type="ECO:0000313" key="3">
    <source>
        <dbReference type="Proteomes" id="UP000295788"/>
    </source>
</evidence>